<evidence type="ECO:0000259" key="1">
    <source>
        <dbReference type="Pfam" id="PF13472"/>
    </source>
</evidence>
<dbReference type="Pfam" id="PF13472">
    <property type="entry name" value="Lipase_GDSL_2"/>
    <property type="match status" value="1"/>
</dbReference>
<gene>
    <name evidence="2" type="ORF">F0U47_16020</name>
</gene>
<dbReference type="EMBL" id="VUJW01000010">
    <property type="protein sequence ID" value="KAA1425854.1"/>
    <property type="molecule type" value="Genomic_DNA"/>
</dbReference>
<comment type="caution">
    <text evidence="2">The sequence shown here is derived from an EMBL/GenBank/DDBJ whole genome shotgun (WGS) entry which is preliminary data.</text>
</comment>
<organism evidence="2 3">
    <name type="scientific">Nocardioides antri</name>
    <dbReference type="NCBI Taxonomy" id="2607659"/>
    <lineage>
        <taxon>Bacteria</taxon>
        <taxon>Bacillati</taxon>
        <taxon>Actinomycetota</taxon>
        <taxon>Actinomycetes</taxon>
        <taxon>Propionibacteriales</taxon>
        <taxon>Nocardioidaceae</taxon>
        <taxon>Nocardioides</taxon>
    </lineage>
</organism>
<dbReference type="InterPro" id="IPR013830">
    <property type="entry name" value="SGNH_hydro"/>
</dbReference>
<dbReference type="Proteomes" id="UP000324351">
    <property type="component" value="Unassembled WGS sequence"/>
</dbReference>
<dbReference type="AlphaFoldDB" id="A0A5B1LZF4"/>
<protein>
    <recommendedName>
        <fullName evidence="1">SGNH hydrolase-type esterase domain-containing protein</fullName>
    </recommendedName>
</protein>
<name>A0A5B1LZF4_9ACTN</name>
<sequence length="227" mass="23516">MLVRIRGAWFVAVGVVVAVVATALLLVTRAGADTDRCTRFRDAADDRAGLVTGVGADLLVIGDSYSVGLGVGAAESWPTRLPGRVRVGGFSGSGFSRGASPCGDVSYAARAARDLPESEIVVVEGGLNDFDQPAAAVEDGFERLLARLDDRRVLVVGPAPAPERAAAVPAVDALLADLAREHGVGYLSMAEADLPYLDDGLHLTVEGHRQFGDLVAGALSTARQPGR</sequence>
<keyword evidence="3" id="KW-1185">Reference proteome</keyword>
<dbReference type="InterPro" id="IPR051532">
    <property type="entry name" value="Ester_Hydrolysis_Enzymes"/>
</dbReference>
<accession>A0A5B1LZF4</accession>
<dbReference type="InterPro" id="IPR036514">
    <property type="entry name" value="SGNH_hydro_sf"/>
</dbReference>
<dbReference type="Gene3D" id="3.40.50.1110">
    <property type="entry name" value="SGNH hydrolase"/>
    <property type="match status" value="1"/>
</dbReference>
<dbReference type="PANTHER" id="PTHR30383">
    <property type="entry name" value="THIOESTERASE 1/PROTEASE 1/LYSOPHOSPHOLIPASE L1"/>
    <property type="match status" value="1"/>
</dbReference>
<feature type="domain" description="SGNH hydrolase-type esterase" evidence="1">
    <location>
        <begin position="60"/>
        <end position="209"/>
    </location>
</feature>
<proteinExistence type="predicted"/>
<evidence type="ECO:0000313" key="2">
    <source>
        <dbReference type="EMBL" id="KAA1425854.1"/>
    </source>
</evidence>
<dbReference type="SUPFAM" id="SSF52266">
    <property type="entry name" value="SGNH hydrolase"/>
    <property type="match status" value="1"/>
</dbReference>
<dbReference type="PANTHER" id="PTHR30383:SF29">
    <property type="entry name" value="SGNH HYDROLASE-TYPE ESTERASE DOMAIN-CONTAINING PROTEIN"/>
    <property type="match status" value="1"/>
</dbReference>
<evidence type="ECO:0000313" key="3">
    <source>
        <dbReference type="Proteomes" id="UP000324351"/>
    </source>
</evidence>
<reference evidence="2 3" key="2">
    <citation type="submission" date="2019-09" db="EMBL/GenBank/DDBJ databases">
        <authorList>
            <person name="Jin C."/>
        </authorList>
    </citation>
    <scope>NUCLEOTIDE SEQUENCE [LARGE SCALE GENOMIC DNA]</scope>
    <source>
        <strain evidence="2 3">BN140041</strain>
    </source>
</reference>
<reference evidence="2 3" key="1">
    <citation type="submission" date="2019-09" db="EMBL/GenBank/DDBJ databases">
        <title>Nocardioides panacisoli sp. nov., isolated from the soil of a ginseng field.</title>
        <authorList>
            <person name="Cho C."/>
        </authorList>
    </citation>
    <scope>NUCLEOTIDE SEQUENCE [LARGE SCALE GENOMIC DNA]</scope>
    <source>
        <strain evidence="2 3">BN140041</strain>
    </source>
</reference>